<feature type="domain" description="FAD/NAD(P)-binding" evidence="5">
    <location>
        <begin position="7"/>
        <end position="336"/>
    </location>
</feature>
<evidence type="ECO:0000313" key="7">
    <source>
        <dbReference type="Proteomes" id="UP001151518"/>
    </source>
</evidence>
<accession>A0A9W8G5M9</accession>
<keyword evidence="2" id="KW-0285">Flavoprotein</keyword>
<comment type="similarity">
    <text evidence="1">Belongs to the FAD-dependent oxidoreductase family.</text>
</comment>
<dbReference type="GO" id="GO:0004174">
    <property type="term" value="F:electron-transferring-flavoprotein dehydrogenase activity"/>
    <property type="evidence" value="ECO:0007669"/>
    <property type="project" value="TreeGrafter"/>
</dbReference>
<evidence type="ECO:0000259" key="5">
    <source>
        <dbReference type="Pfam" id="PF07992"/>
    </source>
</evidence>
<name>A0A9W8G5M9_9FUNG</name>
<dbReference type="PANTHER" id="PTHR43735">
    <property type="entry name" value="APOPTOSIS-INDUCING FACTOR 1"/>
    <property type="match status" value="1"/>
</dbReference>
<gene>
    <name evidence="6" type="ORF">GGI25_003638</name>
</gene>
<organism evidence="6 7">
    <name type="scientific">Coemansia spiralis</name>
    <dbReference type="NCBI Taxonomy" id="417178"/>
    <lineage>
        <taxon>Eukaryota</taxon>
        <taxon>Fungi</taxon>
        <taxon>Fungi incertae sedis</taxon>
        <taxon>Zoopagomycota</taxon>
        <taxon>Kickxellomycotina</taxon>
        <taxon>Kickxellomycetes</taxon>
        <taxon>Kickxellales</taxon>
        <taxon>Kickxellaceae</taxon>
        <taxon>Coemansia</taxon>
    </lineage>
</organism>
<dbReference type="PANTHER" id="PTHR43735:SF3">
    <property type="entry name" value="FERROPTOSIS SUPPRESSOR PROTEIN 1"/>
    <property type="match status" value="1"/>
</dbReference>
<dbReference type="Pfam" id="PF07992">
    <property type="entry name" value="Pyr_redox_2"/>
    <property type="match status" value="1"/>
</dbReference>
<keyword evidence="4" id="KW-0560">Oxidoreductase</keyword>
<dbReference type="InterPro" id="IPR036188">
    <property type="entry name" value="FAD/NAD-bd_sf"/>
</dbReference>
<protein>
    <recommendedName>
        <fullName evidence="5">FAD/NAD(P)-binding domain-containing protein</fullName>
    </recommendedName>
</protein>
<comment type="caution">
    <text evidence="6">The sequence shown here is derived from an EMBL/GenBank/DDBJ whole genome shotgun (WGS) entry which is preliminary data.</text>
</comment>
<dbReference type="GO" id="GO:0050660">
    <property type="term" value="F:flavin adenine dinucleotide binding"/>
    <property type="evidence" value="ECO:0007669"/>
    <property type="project" value="TreeGrafter"/>
</dbReference>
<dbReference type="EMBL" id="JANBTW010000041">
    <property type="protein sequence ID" value="KAJ2676251.1"/>
    <property type="molecule type" value="Genomic_DNA"/>
</dbReference>
<sequence>MSNREIHIVVVGGSWAGVTAIHQLMELSHIAYPRLLITLVEQRTHYFHKTGMIRGLVDKGYANQMFIPYTRLFLDGGISNPNHRFVCARLKHIYSNFIEVEGGGRLFFDYLILATGTEYASLPVTQSSTAEECRFMYQTMREAIEMAESILFVGAGAVGVGMCGEVAEMFPKKKITIAHAREKLLNPDLSNDFAKEAEQKLRKMGVEIRLGETVIPFEPSIYSKGSSTTSILHYQHQQKQWIVRPQVLTTTTGSKIECDLAIWTAGSRPNTDYLKTLMLSNPNYPYVDPETGRINVRPTLQLADPRYPNIFAVGDVNSLPLSEKYATSAVNQAKHAVQCLKALMNECYDFRIKMSVEMAIESAQRAPLHPYFATAKRQKTVIVALGRNQEVTNTLFARFNSWAWGTKRGRKYLIDKAQKMLNY</sequence>
<evidence type="ECO:0000256" key="3">
    <source>
        <dbReference type="ARBA" id="ARBA00022827"/>
    </source>
</evidence>
<dbReference type="AlphaFoldDB" id="A0A9W8G5M9"/>
<dbReference type="GO" id="GO:0005737">
    <property type="term" value="C:cytoplasm"/>
    <property type="evidence" value="ECO:0007669"/>
    <property type="project" value="TreeGrafter"/>
</dbReference>
<dbReference type="InterPro" id="IPR023753">
    <property type="entry name" value="FAD/NAD-binding_dom"/>
</dbReference>
<dbReference type="PRINTS" id="PR00368">
    <property type="entry name" value="FADPNR"/>
</dbReference>
<dbReference type="Gene3D" id="3.50.50.100">
    <property type="match status" value="1"/>
</dbReference>
<dbReference type="OrthoDB" id="202203at2759"/>
<dbReference type="SUPFAM" id="SSF51905">
    <property type="entry name" value="FAD/NAD(P)-binding domain"/>
    <property type="match status" value="1"/>
</dbReference>
<dbReference type="Proteomes" id="UP001151518">
    <property type="component" value="Unassembled WGS sequence"/>
</dbReference>
<proteinExistence type="inferred from homology"/>
<evidence type="ECO:0000256" key="4">
    <source>
        <dbReference type="ARBA" id="ARBA00023002"/>
    </source>
</evidence>
<evidence type="ECO:0000313" key="6">
    <source>
        <dbReference type="EMBL" id="KAJ2676251.1"/>
    </source>
</evidence>
<keyword evidence="3" id="KW-0274">FAD</keyword>
<evidence type="ECO:0000256" key="1">
    <source>
        <dbReference type="ARBA" id="ARBA00006442"/>
    </source>
</evidence>
<reference evidence="6" key="1">
    <citation type="submission" date="2022-07" db="EMBL/GenBank/DDBJ databases">
        <title>Phylogenomic reconstructions and comparative analyses of Kickxellomycotina fungi.</title>
        <authorList>
            <person name="Reynolds N.K."/>
            <person name="Stajich J.E."/>
            <person name="Barry K."/>
            <person name="Grigoriev I.V."/>
            <person name="Crous P."/>
            <person name="Smith M.E."/>
        </authorList>
    </citation>
    <scope>NUCLEOTIDE SEQUENCE</scope>
    <source>
        <strain evidence="6">NRRL 3115</strain>
    </source>
</reference>
<evidence type="ECO:0000256" key="2">
    <source>
        <dbReference type="ARBA" id="ARBA00022630"/>
    </source>
</evidence>